<dbReference type="EMBL" id="RCZH01000009">
    <property type="protein sequence ID" value="TPG38729.1"/>
    <property type="molecule type" value="Genomic_DNA"/>
</dbReference>
<dbReference type="PROSITE" id="PS51257">
    <property type="entry name" value="PROKAR_LIPOPROTEIN"/>
    <property type="match status" value="1"/>
</dbReference>
<reference evidence="1 2" key="1">
    <citation type="journal article" date="2019" name="Environ. Microbiol.">
        <title>Species interactions and distinct microbial communities in high Arctic permafrost affected cryosols are associated with the CH4 and CO2 gas fluxes.</title>
        <authorList>
            <person name="Altshuler I."/>
            <person name="Hamel J."/>
            <person name="Turney S."/>
            <person name="Magnuson E."/>
            <person name="Levesque R."/>
            <person name="Greer C."/>
            <person name="Whyte L.G."/>
        </authorList>
    </citation>
    <scope>NUCLEOTIDE SEQUENCE [LARGE SCALE GENOMIC DNA]</scope>
    <source>
        <strain evidence="1 2">42</strain>
    </source>
</reference>
<protein>
    <recommendedName>
        <fullName evidence="3">DUF5018 domain-containing protein</fullName>
    </recommendedName>
</protein>
<dbReference type="OrthoDB" id="1157501at2"/>
<name>A0A502ENY6_9FLAO</name>
<evidence type="ECO:0008006" key="3">
    <source>
        <dbReference type="Google" id="ProtNLM"/>
    </source>
</evidence>
<dbReference type="Gene3D" id="2.60.40.2340">
    <property type="match status" value="1"/>
</dbReference>
<proteinExistence type="predicted"/>
<sequence length="303" mass="34254">MKTKLLRFTILLFITFLMISCASEEILSAENTVLEFKINDQYLITNAEIDEQTGIVTKRLPEFIDFKNLNIDLKISESASITPDPKTIKDYSSPVTFIVKSESGLEKTYLVKLEHMDINRYESCTDSNAHKWFGGDNRTNAPDILPFDRNIGTGQTVLLNKDLVPSRFGIHLREGFAYYETKTLYGEEVKLKLIIRDETKKTIASTETIVSANFSGGFISFDLQNQYLLLEAGKKYVFYWYLVDGAALGIMAGSSGDTTNGSGFCFQTGYSGDSKIRNKTTLEDLSVWGEHPWHFNMELEGKE</sequence>
<organism evidence="1 2">
    <name type="scientific">Flavobacterium pectinovorum</name>
    <dbReference type="NCBI Taxonomy" id="29533"/>
    <lineage>
        <taxon>Bacteria</taxon>
        <taxon>Pseudomonadati</taxon>
        <taxon>Bacteroidota</taxon>
        <taxon>Flavobacteriia</taxon>
        <taxon>Flavobacteriales</taxon>
        <taxon>Flavobacteriaceae</taxon>
        <taxon>Flavobacterium</taxon>
    </lineage>
</organism>
<dbReference type="Proteomes" id="UP000319700">
    <property type="component" value="Unassembled WGS sequence"/>
</dbReference>
<keyword evidence="2" id="KW-1185">Reference proteome</keyword>
<accession>A0A502ENY6</accession>
<dbReference type="AlphaFoldDB" id="A0A502ENY6"/>
<dbReference type="RefSeq" id="WP_140508282.1">
    <property type="nucleotide sequence ID" value="NZ_RCZH01000009.1"/>
</dbReference>
<evidence type="ECO:0000313" key="2">
    <source>
        <dbReference type="Proteomes" id="UP000319700"/>
    </source>
</evidence>
<gene>
    <name evidence="1" type="ORF">EAH81_14685</name>
</gene>
<comment type="caution">
    <text evidence="1">The sequence shown here is derived from an EMBL/GenBank/DDBJ whole genome shotgun (WGS) entry which is preliminary data.</text>
</comment>
<evidence type="ECO:0000313" key="1">
    <source>
        <dbReference type="EMBL" id="TPG38729.1"/>
    </source>
</evidence>